<dbReference type="Pfam" id="PF03719">
    <property type="entry name" value="Ribosomal_S5_C"/>
    <property type="match status" value="1"/>
</dbReference>
<evidence type="ECO:0000256" key="3">
    <source>
        <dbReference type="ARBA" id="ARBA00023274"/>
    </source>
</evidence>
<keyword evidence="9" id="KW-1185">Reference proteome</keyword>
<evidence type="ECO:0000256" key="1">
    <source>
        <dbReference type="ARBA" id="ARBA00008945"/>
    </source>
</evidence>
<dbReference type="AlphaFoldDB" id="A0A8H8DG00"/>
<organism evidence="8 9">
    <name type="scientific">Olpidium bornovanus</name>
    <dbReference type="NCBI Taxonomy" id="278681"/>
    <lineage>
        <taxon>Eukaryota</taxon>
        <taxon>Fungi</taxon>
        <taxon>Fungi incertae sedis</taxon>
        <taxon>Olpidiomycota</taxon>
        <taxon>Olpidiomycotina</taxon>
        <taxon>Olpidiomycetes</taxon>
        <taxon>Olpidiales</taxon>
        <taxon>Olpidiaceae</taxon>
        <taxon>Olpidium</taxon>
    </lineage>
</organism>
<dbReference type="Proteomes" id="UP000673691">
    <property type="component" value="Unassembled WGS sequence"/>
</dbReference>
<dbReference type="EMBL" id="JAEFCI010010450">
    <property type="protein sequence ID" value="KAG5457209.1"/>
    <property type="molecule type" value="Genomic_DNA"/>
</dbReference>
<evidence type="ECO:0000256" key="2">
    <source>
        <dbReference type="ARBA" id="ARBA00022980"/>
    </source>
</evidence>
<dbReference type="Pfam" id="PF00333">
    <property type="entry name" value="Ribosomal_S5"/>
    <property type="match status" value="1"/>
</dbReference>
<dbReference type="Gene3D" id="3.30.230.10">
    <property type="match status" value="1"/>
</dbReference>
<dbReference type="GO" id="GO:1990904">
    <property type="term" value="C:ribonucleoprotein complex"/>
    <property type="evidence" value="ECO:0007669"/>
    <property type="project" value="UniProtKB-UniRule"/>
</dbReference>
<reference evidence="8 9" key="1">
    <citation type="journal article" name="Sci. Rep.">
        <title>Genome-scale phylogenetic analyses confirm Olpidium as the closest living zoosporic fungus to the non-flagellated, terrestrial fungi.</title>
        <authorList>
            <person name="Chang Y."/>
            <person name="Rochon D."/>
            <person name="Sekimoto S."/>
            <person name="Wang Y."/>
            <person name="Chovatia M."/>
            <person name="Sandor L."/>
            <person name="Salamov A."/>
            <person name="Grigoriev I.V."/>
            <person name="Stajich J.E."/>
            <person name="Spatafora J.W."/>
        </authorList>
    </citation>
    <scope>NUCLEOTIDE SEQUENCE [LARGE SCALE GENOMIC DNA]</scope>
    <source>
        <strain evidence="8">S191</strain>
    </source>
</reference>
<evidence type="ECO:0000313" key="9">
    <source>
        <dbReference type="Proteomes" id="UP000673691"/>
    </source>
</evidence>
<dbReference type="GO" id="GO:0003723">
    <property type="term" value="F:RNA binding"/>
    <property type="evidence" value="ECO:0007669"/>
    <property type="project" value="InterPro"/>
</dbReference>
<evidence type="ECO:0000259" key="7">
    <source>
        <dbReference type="PROSITE" id="PS50881"/>
    </source>
</evidence>
<sequence>MRASAAAAAAAAASASASARALRALSAAPAPAPARLLAGAGAPKWNVGESGALRGPARRPQATAPRGRTGRLTATASLAAVRLDSALVPARFSSTLSWERERDFNPTFVNDVFCGDSAVQTEEVPLPEHVRKSLSNPVGAEFPRVDQFDRFLDYTPYDDEAQGYPDLGVSFPRVRVPGKYNIPPKAEVPVEVLLETSGVNPGYYRGLYKRVIDVRYRRLHKNGMKTRLMCVHVIVGDCKGTAGLGVGVAPDVRTAVRLAYVNAYRQMESFYIYDNRTLHSGGEFMYQGFRMSAKARGPGFGKRVHHSFYDLCEAVGIRDVQARVKGTSNPQTVINAFFAFLRTQRPPRDVARARGLKMTDLMHAYYGRPQEL</sequence>
<evidence type="ECO:0000256" key="4">
    <source>
        <dbReference type="PROSITE-ProRule" id="PRU00268"/>
    </source>
</evidence>
<dbReference type="PROSITE" id="PS50881">
    <property type="entry name" value="S5_DSRBD"/>
    <property type="match status" value="1"/>
</dbReference>
<dbReference type="PANTHER" id="PTHR48277:SF1">
    <property type="entry name" value="MITOCHONDRIAL RIBOSOMAL PROTEIN S5"/>
    <property type="match status" value="1"/>
</dbReference>
<protein>
    <recommendedName>
        <fullName evidence="7">S5 DRBM domain-containing protein</fullName>
    </recommendedName>
</protein>
<dbReference type="GO" id="GO:0003735">
    <property type="term" value="F:structural constituent of ribosome"/>
    <property type="evidence" value="ECO:0007669"/>
    <property type="project" value="UniProtKB-UniRule"/>
</dbReference>
<name>A0A8H8DG00_9FUNG</name>
<dbReference type="SUPFAM" id="SSF54768">
    <property type="entry name" value="dsRNA-binding domain-like"/>
    <property type="match status" value="1"/>
</dbReference>
<dbReference type="InterPro" id="IPR020568">
    <property type="entry name" value="Ribosomal_Su5_D2-typ_SF"/>
</dbReference>
<feature type="domain" description="S5 DRBM" evidence="7">
    <location>
        <begin position="207"/>
        <end position="270"/>
    </location>
</feature>
<dbReference type="PANTHER" id="PTHR48277">
    <property type="entry name" value="MITOCHONDRIAL RIBOSOMAL PROTEIN S5"/>
    <property type="match status" value="1"/>
</dbReference>
<proteinExistence type="inferred from homology"/>
<dbReference type="SUPFAM" id="SSF54211">
    <property type="entry name" value="Ribosomal protein S5 domain 2-like"/>
    <property type="match status" value="1"/>
</dbReference>
<dbReference type="Gene3D" id="3.30.160.20">
    <property type="match status" value="1"/>
</dbReference>
<evidence type="ECO:0000256" key="5">
    <source>
        <dbReference type="RuleBase" id="RU003823"/>
    </source>
</evidence>
<keyword evidence="3 4" id="KW-0687">Ribonucleoprotein</keyword>
<comment type="similarity">
    <text evidence="1 5">Belongs to the universal ribosomal protein uS5 family.</text>
</comment>
<comment type="caution">
    <text evidence="8">The sequence shown here is derived from an EMBL/GenBank/DDBJ whole genome shotgun (WGS) entry which is preliminary data.</text>
</comment>
<feature type="region of interest" description="Disordered" evidence="6">
    <location>
        <begin position="48"/>
        <end position="68"/>
    </location>
</feature>
<dbReference type="InterPro" id="IPR005324">
    <property type="entry name" value="Ribosomal_uS5_C"/>
</dbReference>
<dbReference type="InterPro" id="IPR014721">
    <property type="entry name" value="Ribsml_uS5_D2-typ_fold_subgr"/>
</dbReference>
<evidence type="ECO:0000313" key="8">
    <source>
        <dbReference type="EMBL" id="KAG5457209.1"/>
    </source>
</evidence>
<dbReference type="InterPro" id="IPR000851">
    <property type="entry name" value="Ribosomal_uS5"/>
</dbReference>
<dbReference type="GO" id="GO:0005840">
    <property type="term" value="C:ribosome"/>
    <property type="evidence" value="ECO:0007669"/>
    <property type="project" value="UniProtKB-KW"/>
</dbReference>
<dbReference type="GO" id="GO:0006412">
    <property type="term" value="P:translation"/>
    <property type="evidence" value="ECO:0007669"/>
    <property type="project" value="InterPro"/>
</dbReference>
<accession>A0A8H8DG00</accession>
<gene>
    <name evidence="8" type="ORF">BJ554DRAFT_2834</name>
</gene>
<evidence type="ECO:0000256" key="6">
    <source>
        <dbReference type="SAM" id="MobiDB-lite"/>
    </source>
</evidence>
<keyword evidence="2 4" id="KW-0689">Ribosomal protein</keyword>
<dbReference type="InterPro" id="IPR013810">
    <property type="entry name" value="Ribosomal_uS5_N"/>
</dbReference>
<dbReference type="OrthoDB" id="309483at2759"/>